<sequence>MAVKTDMSKAYDRIEWSFIRHVLERMGFHPTWTNWIMQCVFSVSYSFLLNNSVQGSVLPQRGIRQGDPLSPYLFILCTEVLSGICTKAQAAGRLTGIRVAKGCPRITHLLFAEDTMFFCRANETSCVELTKILEKYGQASRQMINKQKSAITFSRKTPRPLKDATKHLLNIQKEGGLGKYLGLPELFGKKKEDLFNGIIDRIRQRALSCSSRFLSAAGKTTLLTSVLAAMPTYTMSCFKIPVSLCKRIKSALTRFWWDANDGKKKMVWVSWDKLTLSKRDGGLGFRDIQRFNDALLAKVSWRILTNPTCLLARTLLGKYCKHSSFLTCNVPNAASHGWRGICAGRDLIQGNTGKVIGDGKDTSVWYDHWLSFSEQKAPMGPPNKEDQSLRVADLWIPATQSWNLEKISEIIPEYQNEIIAIRPSTMGARDKLIWLSSTSGEYSSKSGYFEATKDTAAMIKQTCHIEEFSWTSNVWNIKSSPKLKFHLWKMLREALPVGQNLRTRGIESAACIHCNQEESTLHLFFQCPFATQVWSLTPFKNPFIPSRISSLFHGIETLQRQISLPPVGLGETPLAPWILWHLWTSRNKKLFEDRQISAAETLTTAIVQAKEWSAAQLVKPSTTRVNPSVPRPLADPDLTTIFTDVAWRSDTQDAGFGWAISYPGSQTDLRRQSSARHVRSALMAEAMAIHQAILHAKDIGITKFSLASDSLQVIKAINSAAPQTELHGILHDILLLSSDFEDAQFRFVSRKDNCVAHDLAKSSLFSFSSVPGLTG</sequence>
<dbReference type="GeneID" id="104704888"/>
<dbReference type="Proteomes" id="UP000694864">
    <property type="component" value="Chromosome 7"/>
</dbReference>
<dbReference type="Pfam" id="PF13456">
    <property type="entry name" value="RVT_3"/>
    <property type="match status" value="1"/>
</dbReference>
<dbReference type="SUPFAM" id="SSF53098">
    <property type="entry name" value="Ribonuclease H-like"/>
    <property type="match status" value="1"/>
</dbReference>
<dbReference type="InterPro" id="IPR002156">
    <property type="entry name" value="RNaseH_domain"/>
</dbReference>
<reference evidence="2" key="1">
    <citation type="journal article" date="2014" name="Nat. Commun.">
        <title>The emerging biofuel crop Camelina sativa retains a highly undifferentiated hexaploid genome structure.</title>
        <authorList>
            <person name="Kagale S."/>
            <person name="Koh C."/>
            <person name="Nixon J."/>
            <person name="Bollina V."/>
            <person name="Clarke W.E."/>
            <person name="Tuteja R."/>
            <person name="Spillane C."/>
            <person name="Robinson S.J."/>
            <person name="Links M.G."/>
            <person name="Clarke C."/>
            <person name="Higgins E.E."/>
            <person name="Huebert T."/>
            <person name="Sharpe A.G."/>
            <person name="Parkin I.A."/>
        </authorList>
    </citation>
    <scope>NUCLEOTIDE SEQUENCE [LARGE SCALE GENOMIC DNA]</scope>
    <source>
        <strain evidence="2">cv. DH55</strain>
    </source>
</reference>
<dbReference type="Pfam" id="PF13966">
    <property type="entry name" value="zf-RVT"/>
    <property type="match status" value="1"/>
</dbReference>
<evidence type="ECO:0000313" key="3">
    <source>
        <dbReference type="RefSeq" id="XP_010419203.2"/>
    </source>
</evidence>
<name>A0ABM0T109_CAMSA</name>
<keyword evidence="2" id="KW-1185">Reference proteome</keyword>
<dbReference type="PANTHER" id="PTHR33116:SF86">
    <property type="entry name" value="REVERSE TRANSCRIPTASE DOMAIN-CONTAINING PROTEIN"/>
    <property type="match status" value="1"/>
</dbReference>
<evidence type="ECO:0000313" key="2">
    <source>
        <dbReference type="Proteomes" id="UP000694864"/>
    </source>
</evidence>
<dbReference type="InterPro" id="IPR012337">
    <property type="entry name" value="RNaseH-like_sf"/>
</dbReference>
<dbReference type="InterPro" id="IPR036397">
    <property type="entry name" value="RNaseH_sf"/>
</dbReference>
<dbReference type="RefSeq" id="XP_010419203.2">
    <property type="nucleotide sequence ID" value="XM_010420901.2"/>
</dbReference>
<dbReference type="InterPro" id="IPR000477">
    <property type="entry name" value="RT_dom"/>
</dbReference>
<dbReference type="PROSITE" id="PS50878">
    <property type="entry name" value="RT_POL"/>
    <property type="match status" value="1"/>
</dbReference>
<dbReference type="InterPro" id="IPR044730">
    <property type="entry name" value="RNase_H-like_dom_plant"/>
</dbReference>
<dbReference type="PANTHER" id="PTHR33116">
    <property type="entry name" value="REVERSE TRANSCRIPTASE ZINC-BINDING DOMAIN-CONTAINING PROTEIN-RELATED-RELATED"/>
    <property type="match status" value="1"/>
</dbReference>
<dbReference type="Gene3D" id="3.30.420.10">
    <property type="entry name" value="Ribonuclease H-like superfamily/Ribonuclease H"/>
    <property type="match status" value="1"/>
</dbReference>
<dbReference type="CDD" id="cd06222">
    <property type="entry name" value="RNase_H_like"/>
    <property type="match status" value="1"/>
</dbReference>
<proteinExistence type="predicted"/>
<accession>A0ABM0T109</accession>
<gene>
    <name evidence="3" type="primary">LOC104704888</name>
</gene>
<feature type="domain" description="Reverse transcriptase" evidence="1">
    <location>
        <begin position="1"/>
        <end position="185"/>
    </location>
</feature>
<dbReference type="Pfam" id="PF00078">
    <property type="entry name" value="RVT_1"/>
    <property type="match status" value="1"/>
</dbReference>
<protein>
    <submittedName>
        <fullName evidence="3">Uncharacterized protein LOC104704888</fullName>
    </submittedName>
</protein>
<organism evidence="2 3">
    <name type="scientific">Camelina sativa</name>
    <name type="common">False flax</name>
    <name type="synonym">Myagrum sativum</name>
    <dbReference type="NCBI Taxonomy" id="90675"/>
    <lineage>
        <taxon>Eukaryota</taxon>
        <taxon>Viridiplantae</taxon>
        <taxon>Streptophyta</taxon>
        <taxon>Embryophyta</taxon>
        <taxon>Tracheophyta</taxon>
        <taxon>Spermatophyta</taxon>
        <taxon>Magnoliopsida</taxon>
        <taxon>eudicotyledons</taxon>
        <taxon>Gunneridae</taxon>
        <taxon>Pentapetalae</taxon>
        <taxon>rosids</taxon>
        <taxon>malvids</taxon>
        <taxon>Brassicales</taxon>
        <taxon>Brassicaceae</taxon>
        <taxon>Camelineae</taxon>
        <taxon>Camelina</taxon>
    </lineage>
</organism>
<evidence type="ECO:0000259" key="1">
    <source>
        <dbReference type="PROSITE" id="PS50878"/>
    </source>
</evidence>
<reference evidence="3" key="2">
    <citation type="submission" date="2025-08" db="UniProtKB">
        <authorList>
            <consortium name="RefSeq"/>
        </authorList>
    </citation>
    <scope>IDENTIFICATION</scope>
    <source>
        <tissue evidence="3">Leaf</tissue>
    </source>
</reference>
<dbReference type="InterPro" id="IPR026960">
    <property type="entry name" value="RVT-Znf"/>
</dbReference>